<keyword evidence="1" id="KW-0472">Membrane</keyword>
<feature type="transmembrane region" description="Helical" evidence="1">
    <location>
        <begin position="137"/>
        <end position="160"/>
    </location>
</feature>
<accession>A0A1T4NBU5</accession>
<dbReference type="Proteomes" id="UP000190328">
    <property type="component" value="Unassembled WGS sequence"/>
</dbReference>
<name>A0A1T4NBU5_9ENTE</name>
<feature type="transmembrane region" description="Helical" evidence="1">
    <location>
        <begin position="79"/>
        <end position="96"/>
    </location>
</feature>
<keyword evidence="1" id="KW-1133">Transmembrane helix</keyword>
<dbReference type="PIRSF" id="PIRSF027391">
    <property type="entry name" value="Hpre_diP_synt_I"/>
    <property type="match status" value="1"/>
</dbReference>
<dbReference type="AlphaFoldDB" id="A0A1T4NBU5"/>
<dbReference type="RefSeq" id="WP_078807298.1">
    <property type="nucleotide sequence ID" value="NZ_FUXI01000014.1"/>
</dbReference>
<dbReference type="EMBL" id="FUXI01000014">
    <property type="protein sequence ID" value="SJZ76563.1"/>
    <property type="molecule type" value="Genomic_DNA"/>
</dbReference>
<evidence type="ECO:0000313" key="2">
    <source>
        <dbReference type="EMBL" id="SJZ76563.1"/>
    </source>
</evidence>
<protein>
    <submittedName>
        <fullName evidence="2">Heptaprenyl diphosphate synthase</fullName>
    </submittedName>
</protein>
<gene>
    <name evidence="2" type="ORF">SAMN02745116_01363</name>
</gene>
<reference evidence="3" key="1">
    <citation type="submission" date="2017-02" db="EMBL/GenBank/DDBJ databases">
        <authorList>
            <person name="Varghese N."/>
            <person name="Submissions S."/>
        </authorList>
    </citation>
    <scope>NUCLEOTIDE SEQUENCE [LARGE SCALE GENOMIC DNA]</scope>
    <source>
        <strain evidence="3">ATCC BAA-1030</strain>
    </source>
</reference>
<evidence type="ECO:0000256" key="1">
    <source>
        <dbReference type="SAM" id="Phobius"/>
    </source>
</evidence>
<dbReference type="InterPro" id="IPR010898">
    <property type="entry name" value="Hpre_diP_synth_I"/>
</dbReference>
<evidence type="ECO:0000313" key="3">
    <source>
        <dbReference type="Proteomes" id="UP000190328"/>
    </source>
</evidence>
<keyword evidence="3" id="KW-1185">Reference proteome</keyword>
<dbReference type="STRING" id="263852.SAMN02745116_01363"/>
<organism evidence="2 3">
    <name type="scientific">Pilibacter termitis</name>
    <dbReference type="NCBI Taxonomy" id="263852"/>
    <lineage>
        <taxon>Bacteria</taxon>
        <taxon>Bacillati</taxon>
        <taxon>Bacillota</taxon>
        <taxon>Bacilli</taxon>
        <taxon>Lactobacillales</taxon>
        <taxon>Enterococcaceae</taxon>
        <taxon>Pilibacter</taxon>
    </lineage>
</organism>
<sequence>MKSTKKMTYIALLTALAVVIGLAENVFPPPFPFAPGAKLGLANLITVLALFTMKKREVAFFLTLRLLLQMLLGGTASTFLYSLSGAILSCLAMYLVKMLGARKVSIIGISSVGGFFHNVGQLAVACMIAGTPAIMNYLPVLSIFGILAGFFIGIAGNYLLANIQTLRNAHLVMQENGKSTWLEQISHRNGE</sequence>
<dbReference type="Gene3D" id="1.10.1760.20">
    <property type="match status" value="1"/>
</dbReference>
<keyword evidence="1" id="KW-0812">Transmembrane</keyword>
<dbReference type="Pfam" id="PF07456">
    <property type="entry name" value="Hpre_diP_synt_I"/>
    <property type="match status" value="1"/>
</dbReference>
<dbReference type="InterPro" id="IPR014535">
    <property type="entry name" value="Hpre_diP_synt_I"/>
</dbReference>
<feature type="transmembrane region" description="Helical" evidence="1">
    <location>
        <begin position="108"/>
        <end position="131"/>
    </location>
</feature>
<dbReference type="OrthoDB" id="9799095at2"/>
<proteinExistence type="predicted"/>